<dbReference type="Proteomes" id="UP000035331">
    <property type="component" value="Chromosome"/>
</dbReference>
<name>A0A0G3C7A6_METBA</name>
<evidence type="ECO:0000313" key="2">
    <source>
        <dbReference type="EMBL" id="AKJ37861.1"/>
    </source>
</evidence>
<evidence type="ECO:0000256" key="1">
    <source>
        <dbReference type="SAM" id="Phobius"/>
    </source>
</evidence>
<protein>
    <submittedName>
        <fullName evidence="2">Uncharacterized protein</fullName>
    </submittedName>
</protein>
<evidence type="ECO:0000313" key="3">
    <source>
        <dbReference type="Proteomes" id="UP000035331"/>
    </source>
</evidence>
<sequence>MKLIQGAFRLGKNYGGSRLKYINKYGKLLLSAYVMKKMKSVKSPGKKGILRKYAKLALGAYLLNKLRSGGLEKEVEAELEPEEILFGEADEAEKGRGRPLMTMGKIILGVLAGATLLYAIKRRAAKKRGHRVEVG</sequence>
<keyword evidence="1" id="KW-0472">Membrane</keyword>
<reference evidence="3" key="1">
    <citation type="submission" date="2014-06" db="EMBL/GenBank/DDBJ databases">
        <title>The complete genome sequence of Methanosarcina barkeri CM1.</title>
        <authorList>
            <consortium name="Pastoral Greenhouse Gas Research Consortium"/>
            <person name="Lambie S.C."/>
            <person name="Leahy S.C."/>
            <person name="Kelly W.J."/>
            <person name="Li D."/>
            <person name="Reilly K."/>
            <person name="Attwood G.T."/>
            <person name="Altermann E."/>
        </authorList>
    </citation>
    <scope>NUCLEOTIDE SEQUENCE [LARGE SCALE GENOMIC DNA]</scope>
    <source>
        <strain evidence="3">CM1</strain>
    </source>
</reference>
<gene>
    <name evidence="2" type="ORF">MCM1_0783</name>
</gene>
<accession>A0A0G3C7A6</accession>
<proteinExistence type="predicted"/>
<dbReference type="AlphaFoldDB" id="A0A0G3C7A6"/>
<organism evidence="2 3">
    <name type="scientific">Methanosarcina barkeri CM1</name>
    <dbReference type="NCBI Taxonomy" id="796385"/>
    <lineage>
        <taxon>Archaea</taxon>
        <taxon>Methanobacteriati</taxon>
        <taxon>Methanobacteriota</taxon>
        <taxon>Stenosarchaea group</taxon>
        <taxon>Methanomicrobia</taxon>
        <taxon>Methanosarcinales</taxon>
        <taxon>Methanosarcinaceae</taxon>
        <taxon>Methanosarcina</taxon>
    </lineage>
</organism>
<feature type="transmembrane region" description="Helical" evidence="1">
    <location>
        <begin position="100"/>
        <end position="120"/>
    </location>
</feature>
<dbReference type="PATRIC" id="fig|796385.3.peg.982"/>
<dbReference type="EMBL" id="CP008746">
    <property type="protein sequence ID" value="AKJ37861.1"/>
    <property type="molecule type" value="Genomic_DNA"/>
</dbReference>
<reference evidence="2 3" key="2">
    <citation type="journal article" date="2015" name="Stand. Genomic Sci.">
        <title>The complete genome sequence of the rumen methanogen Methanosarcina barkeri CM1.</title>
        <authorList>
            <person name="Lambie S.C."/>
            <person name="Kelly W.J."/>
            <person name="Leahy S.C."/>
            <person name="Li D."/>
            <person name="Reilly K."/>
            <person name="McAllister T.A."/>
            <person name="Valle E.R."/>
            <person name="Attwood G.T."/>
            <person name="Altermann E."/>
        </authorList>
    </citation>
    <scope>NUCLEOTIDE SEQUENCE [LARGE SCALE GENOMIC DNA]</scope>
    <source>
        <strain evidence="2 3">CM1</strain>
    </source>
</reference>
<keyword evidence="1" id="KW-1133">Transmembrane helix</keyword>
<keyword evidence="1" id="KW-0812">Transmembrane</keyword>